<name>A0A7X6DTZ4_9BACT</name>
<gene>
    <name evidence="1" type="ORF">MNODULE_19755</name>
</gene>
<comment type="caution">
    <text evidence="1">The sequence shown here is derived from an EMBL/GenBank/DDBJ whole genome shotgun (WGS) entry which is preliminary data.</text>
</comment>
<evidence type="ECO:0000313" key="2">
    <source>
        <dbReference type="Proteomes" id="UP000534783"/>
    </source>
</evidence>
<accession>A0A7X6DTZ4</accession>
<keyword evidence="2" id="KW-1185">Reference proteome</keyword>
<organism evidence="1 2">
    <name type="scientific">Candidatus Manganitrophus noduliformans</name>
    <dbReference type="NCBI Taxonomy" id="2606439"/>
    <lineage>
        <taxon>Bacteria</taxon>
        <taxon>Pseudomonadati</taxon>
        <taxon>Nitrospirota</taxon>
        <taxon>Nitrospiria</taxon>
        <taxon>Candidatus Troglogloeales</taxon>
        <taxon>Candidatus Manganitrophaceae</taxon>
        <taxon>Candidatus Manganitrophus</taxon>
    </lineage>
</organism>
<protein>
    <submittedName>
        <fullName evidence="1">Uncharacterized protein</fullName>
    </submittedName>
</protein>
<dbReference type="RefSeq" id="WP_168062924.1">
    <property type="nucleotide sequence ID" value="NZ_VTOW01000004.1"/>
</dbReference>
<reference evidence="1 2" key="1">
    <citation type="journal article" date="2020" name="Nature">
        <title>Bacterial chemolithoautotrophy via manganese oxidation.</title>
        <authorList>
            <person name="Yu H."/>
            <person name="Leadbetter J.R."/>
        </authorList>
    </citation>
    <scope>NUCLEOTIDE SEQUENCE [LARGE SCALE GENOMIC DNA]</scope>
    <source>
        <strain evidence="1 2">Mn-1</strain>
    </source>
</reference>
<dbReference type="Proteomes" id="UP000534783">
    <property type="component" value="Unassembled WGS sequence"/>
</dbReference>
<proteinExistence type="predicted"/>
<evidence type="ECO:0000313" key="1">
    <source>
        <dbReference type="EMBL" id="NKE72993.1"/>
    </source>
</evidence>
<dbReference type="EMBL" id="VTOW01000004">
    <property type="protein sequence ID" value="NKE72993.1"/>
    <property type="molecule type" value="Genomic_DNA"/>
</dbReference>
<sequence>MSTRESANNREFTIVMRGPSAVVFRQNENLIIKNFPCVSGLVNMVYTSRWIKKSETVIVPGQLWIEIKGHGYDLEESLVSFANAGLALLPILAVSANTAIGEPEIEVAFDSTPNVSEHDYFQNYVPPESGVVHFARYIDVKTSAALLDAINRHSESERLRRAANQYRLALDSWKPGRETLSLAHLWMALEALTKARIRFECTARGLSSEVELANILGVETNQLDSAIRRDLILNGDEECYRKSKQASDGFEHGFLGYDKIRELSKDVRHRMAKYIRNAILELSGLEAEPLRVLTSDPYDKPMGSWSIIKYVRGRLLGKSPELAAKGNAYPFLRWKPVINKCEILEDGKINIQVSYNLTVELAEGISFQPISYEAWKPE</sequence>
<dbReference type="AlphaFoldDB" id="A0A7X6DTZ4"/>